<organism evidence="1 2">
    <name type="scientific">Aspergillus bertholletiae</name>
    <dbReference type="NCBI Taxonomy" id="1226010"/>
    <lineage>
        <taxon>Eukaryota</taxon>
        <taxon>Fungi</taxon>
        <taxon>Dikarya</taxon>
        <taxon>Ascomycota</taxon>
        <taxon>Pezizomycotina</taxon>
        <taxon>Eurotiomycetes</taxon>
        <taxon>Eurotiomycetidae</taxon>
        <taxon>Eurotiales</taxon>
        <taxon>Aspergillaceae</taxon>
        <taxon>Aspergillus</taxon>
        <taxon>Aspergillus subgen. Circumdati</taxon>
    </lineage>
</organism>
<protein>
    <submittedName>
        <fullName evidence="1">Uncharacterized protein</fullName>
    </submittedName>
</protein>
<sequence length="102" mass="11390">MGNIYSVNRQVAGGNLPKGMRRFEVEIHFASVEAFHQYGSTIVQMVEDKFAEKGAKHSGVMTRECWPPIETISFIVPKNVSMHDLRAIQFPQGVRVDICPGA</sequence>
<accession>A0A5N7BJM2</accession>
<gene>
    <name evidence="1" type="ORF">BDV26DRAFT_254603</name>
</gene>
<evidence type="ECO:0000313" key="1">
    <source>
        <dbReference type="EMBL" id="KAE8381969.1"/>
    </source>
</evidence>
<dbReference type="AlphaFoldDB" id="A0A5N7BJM2"/>
<proteinExistence type="predicted"/>
<evidence type="ECO:0000313" key="2">
    <source>
        <dbReference type="Proteomes" id="UP000326198"/>
    </source>
</evidence>
<name>A0A5N7BJM2_9EURO</name>
<dbReference type="OrthoDB" id="4481923at2759"/>
<dbReference type="EMBL" id="ML736166">
    <property type="protein sequence ID" value="KAE8381969.1"/>
    <property type="molecule type" value="Genomic_DNA"/>
</dbReference>
<dbReference type="Proteomes" id="UP000326198">
    <property type="component" value="Unassembled WGS sequence"/>
</dbReference>
<reference evidence="1 2" key="1">
    <citation type="submission" date="2019-04" db="EMBL/GenBank/DDBJ databases">
        <title>Friends and foes A comparative genomics studyof 23 Aspergillus species from section Flavi.</title>
        <authorList>
            <consortium name="DOE Joint Genome Institute"/>
            <person name="Kjaerbolling I."/>
            <person name="Vesth T."/>
            <person name="Frisvad J.C."/>
            <person name="Nybo J.L."/>
            <person name="Theobald S."/>
            <person name="Kildgaard S."/>
            <person name="Isbrandt T."/>
            <person name="Kuo A."/>
            <person name="Sato A."/>
            <person name="Lyhne E.K."/>
            <person name="Kogle M.E."/>
            <person name="Wiebenga A."/>
            <person name="Kun R.S."/>
            <person name="Lubbers R.J."/>
            <person name="Makela M.R."/>
            <person name="Barry K."/>
            <person name="Chovatia M."/>
            <person name="Clum A."/>
            <person name="Daum C."/>
            <person name="Haridas S."/>
            <person name="He G."/>
            <person name="LaButti K."/>
            <person name="Lipzen A."/>
            <person name="Mondo S."/>
            <person name="Riley R."/>
            <person name="Salamov A."/>
            <person name="Simmons B.A."/>
            <person name="Magnuson J.K."/>
            <person name="Henrissat B."/>
            <person name="Mortensen U.H."/>
            <person name="Larsen T.O."/>
            <person name="Devries R.P."/>
            <person name="Grigoriev I.V."/>
            <person name="Machida M."/>
            <person name="Baker S.E."/>
            <person name="Andersen M.R."/>
        </authorList>
    </citation>
    <scope>NUCLEOTIDE SEQUENCE [LARGE SCALE GENOMIC DNA]</scope>
    <source>
        <strain evidence="1 2">IBT 29228</strain>
    </source>
</reference>
<keyword evidence="2" id="KW-1185">Reference proteome</keyword>